<protein>
    <recommendedName>
        <fullName evidence="3">Enolase-phosphatase E1</fullName>
    </recommendedName>
</protein>
<sequence length="130" mass="14729">MIELTANCVFLLDIEGTTTSISYVTDVLFPYALNNLESHLESNWSSKQLLEDIDLLKQQSLIDVTNGLIDKPLPDNIDDLQFKSQLVSYVKKLIDGDVKCTALKKLQGHIWKDGFESGLIRGQFLMSIYF</sequence>
<dbReference type="GO" id="GO:0019509">
    <property type="term" value="P:L-methionine salvage from methylthioadenosine"/>
    <property type="evidence" value="ECO:0007669"/>
    <property type="project" value="TreeGrafter"/>
</dbReference>
<organism evidence="1 2">
    <name type="scientific">Tetranychus urticae</name>
    <name type="common">Two-spotted spider mite</name>
    <dbReference type="NCBI Taxonomy" id="32264"/>
    <lineage>
        <taxon>Eukaryota</taxon>
        <taxon>Metazoa</taxon>
        <taxon>Ecdysozoa</taxon>
        <taxon>Arthropoda</taxon>
        <taxon>Chelicerata</taxon>
        <taxon>Arachnida</taxon>
        <taxon>Acari</taxon>
        <taxon>Acariformes</taxon>
        <taxon>Trombidiformes</taxon>
        <taxon>Prostigmata</taxon>
        <taxon>Eleutherengona</taxon>
        <taxon>Raphignathae</taxon>
        <taxon>Tetranychoidea</taxon>
        <taxon>Tetranychidae</taxon>
        <taxon>Tetranychus</taxon>
    </lineage>
</organism>
<dbReference type="Gene3D" id="1.10.720.60">
    <property type="match status" value="1"/>
</dbReference>
<dbReference type="PANTHER" id="PTHR20371:SF1">
    <property type="entry name" value="ENOLASE-PHOSPHATASE E1"/>
    <property type="match status" value="1"/>
</dbReference>
<dbReference type="PANTHER" id="PTHR20371">
    <property type="entry name" value="ENOLASE-PHOSPHATASE E1"/>
    <property type="match status" value="1"/>
</dbReference>
<dbReference type="STRING" id="32264.T1KTP8"/>
<dbReference type="AlphaFoldDB" id="T1KTP8"/>
<keyword evidence="2" id="KW-1185">Reference proteome</keyword>
<reference evidence="2" key="1">
    <citation type="submission" date="2011-08" db="EMBL/GenBank/DDBJ databases">
        <authorList>
            <person name="Rombauts S."/>
        </authorList>
    </citation>
    <scope>NUCLEOTIDE SEQUENCE</scope>
    <source>
        <strain evidence="2">London</strain>
    </source>
</reference>
<dbReference type="eggNOG" id="KOG2630">
    <property type="taxonomic scope" value="Eukaryota"/>
</dbReference>
<evidence type="ECO:0000313" key="2">
    <source>
        <dbReference type="Proteomes" id="UP000015104"/>
    </source>
</evidence>
<evidence type="ECO:0000313" key="1">
    <source>
        <dbReference type="EnsemblMetazoa" id="tetur21g00530.1"/>
    </source>
</evidence>
<proteinExistence type="predicted"/>
<dbReference type="EnsemblMetazoa" id="tetur21g00530.1">
    <property type="protein sequence ID" value="tetur21g00530.1"/>
    <property type="gene ID" value="tetur21g00530"/>
</dbReference>
<evidence type="ECO:0008006" key="3">
    <source>
        <dbReference type="Google" id="ProtNLM"/>
    </source>
</evidence>
<name>T1KTP8_TETUR</name>
<reference evidence="1" key="2">
    <citation type="submission" date="2015-06" db="UniProtKB">
        <authorList>
            <consortium name="EnsemblMetazoa"/>
        </authorList>
    </citation>
    <scope>IDENTIFICATION</scope>
</reference>
<dbReference type="EMBL" id="CAEY01000545">
    <property type="status" value="NOT_ANNOTATED_CDS"/>
    <property type="molecule type" value="Genomic_DNA"/>
</dbReference>
<dbReference type="SUPFAM" id="SSF56784">
    <property type="entry name" value="HAD-like"/>
    <property type="match status" value="1"/>
</dbReference>
<dbReference type="HOGENOM" id="CLU_1940795_0_0_1"/>
<dbReference type="Proteomes" id="UP000015104">
    <property type="component" value="Unassembled WGS sequence"/>
</dbReference>
<dbReference type="GO" id="GO:0043874">
    <property type="term" value="F:acireductone synthase activity"/>
    <property type="evidence" value="ECO:0007669"/>
    <property type="project" value="TreeGrafter"/>
</dbReference>
<dbReference type="InterPro" id="IPR036412">
    <property type="entry name" value="HAD-like_sf"/>
</dbReference>
<accession>T1KTP8</accession>